<gene>
    <name evidence="2" type="ORF">ACFY35_05900</name>
</gene>
<dbReference type="EMBL" id="JBIAZU010000001">
    <property type="protein sequence ID" value="MFF5288948.1"/>
    <property type="molecule type" value="Genomic_DNA"/>
</dbReference>
<organism evidence="2 3">
    <name type="scientific">Paractinoplanes globisporus</name>
    <dbReference type="NCBI Taxonomy" id="113565"/>
    <lineage>
        <taxon>Bacteria</taxon>
        <taxon>Bacillati</taxon>
        <taxon>Actinomycetota</taxon>
        <taxon>Actinomycetes</taxon>
        <taxon>Micromonosporales</taxon>
        <taxon>Micromonosporaceae</taxon>
        <taxon>Paractinoplanes</taxon>
    </lineage>
</organism>
<dbReference type="InterPro" id="IPR052519">
    <property type="entry name" value="Euk-type_GlcNAc_Kinase"/>
</dbReference>
<proteinExistence type="predicted"/>
<keyword evidence="2" id="KW-0808">Transferase</keyword>
<dbReference type="Pfam" id="PF01869">
    <property type="entry name" value="BcrAD_BadFG"/>
    <property type="match status" value="1"/>
</dbReference>
<dbReference type="RefSeq" id="WP_020509295.1">
    <property type="nucleotide sequence ID" value="NZ_JBIAZU010000001.1"/>
</dbReference>
<dbReference type="GO" id="GO:0016301">
    <property type="term" value="F:kinase activity"/>
    <property type="evidence" value="ECO:0007669"/>
    <property type="project" value="UniProtKB-KW"/>
</dbReference>
<feature type="domain" description="ATPase BadF/BadG/BcrA/BcrD type" evidence="1">
    <location>
        <begin position="6"/>
        <end position="304"/>
    </location>
</feature>
<sequence>MDELVVGADLGGTSTRVTVATVGGARLVTVEGGGGNPTTHGAERAAAELAATARRALDGLEPGRVRAVVLGVAGRATLDDERAAGAFREALAAVGISVSPRYVGDAEVAFSSATAGAEGTVLLAGTGAMAVRIRDRRVDATADGLGWLLGDEGSAFWMGREAVRRAIAAICGTGASTALAGAVCGRLLGDSGGGSAERRRSGLIRAAAGQPPIELAALAPLVVAAEAAGDAVAATICDDAAARLVGLIGEVRATGESAPLVLNGSVVREPASPVGRRVRELIAGRFGGDVLAPADGLVGAAWLAVRSIRPEWPDQRLTEIHARLAG</sequence>
<dbReference type="PANTHER" id="PTHR43190:SF3">
    <property type="entry name" value="N-ACETYL-D-GLUCOSAMINE KINASE"/>
    <property type="match status" value="1"/>
</dbReference>
<name>A0ABW6W753_9ACTN</name>
<keyword evidence="3" id="KW-1185">Reference proteome</keyword>
<accession>A0ABW6W753</accession>
<dbReference type="Gene3D" id="3.30.420.40">
    <property type="match status" value="2"/>
</dbReference>
<keyword evidence="2" id="KW-0418">Kinase</keyword>
<dbReference type="InterPro" id="IPR043129">
    <property type="entry name" value="ATPase_NBD"/>
</dbReference>
<reference evidence="2 3" key="1">
    <citation type="submission" date="2024-10" db="EMBL/GenBank/DDBJ databases">
        <title>The Natural Products Discovery Center: Release of the First 8490 Sequenced Strains for Exploring Actinobacteria Biosynthetic Diversity.</title>
        <authorList>
            <person name="Kalkreuter E."/>
            <person name="Kautsar S.A."/>
            <person name="Yang D."/>
            <person name="Bader C.D."/>
            <person name="Teijaro C.N."/>
            <person name="Fluegel L."/>
            <person name="Davis C.M."/>
            <person name="Simpson J.R."/>
            <person name="Lauterbach L."/>
            <person name="Steele A.D."/>
            <person name="Gui C."/>
            <person name="Meng S."/>
            <person name="Li G."/>
            <person name="Viehrig K."/>
            <person name="Ye F."/>
            <person name="Su P."/>
            <person name="Kiefer A.F."/>
            <person name="Nichols A."/>
            <person name="Cepeda A.J."/>
            <person name="Yan W."/>
            <person name="Fan B."/>
            <person name="Jiang Y."/>
            <person name="Adhikari A."/>
            <person name="Zheng C.-J."/>
            <person name="Schuster L."/>
            <person name="Cowan T.M."/>
            <person name="Smanski M.J."/>
            <person name="Chevrette M.G."/>
            <person name="De Carvalho L.P.S."/>
            <person name="Shen B."/>
        </authorList>
    </citation>
    <scope>NUCLEOTIDE SEQUENCE [LARGE SCALE GENOMIC DNA]</scope>
    <source>
        <strain evidence="2 3">NPDC000087</strain>
    </source>
</reference>
<evidence type="ECO:0000313" key="3">
    <source>
        <dbReference type="Proteomes" id="UP001602245"/>
    </source>
</evidence>
<dbReference type="SUPFAM" id="SSF53067">
    <property type="entry name" value="Actin-like ATPase domain"/>
    <property type="match status" value="2"/>
</dbReference>
<dbReference type="InterPro" id="IPR002731">
    <property type="entry name" value="ATPase_BadF"/>
</dbReference>
<protein>
    <submittedName>
        <fullName evidence="2">N-acetylglucosamine kinase</fullName>
    </submittedName>
</protein>
<comment type="caution">
    <text evidence="2">The sequence shown here is derived from an EMBL/GenBank/DDBJ whole genome shotgun (WGS) entry which is preliminary data.</text>
</comment>
<evidence type="ECO:0000259" key="1">
    <source>
        <dbReference type="Pfam" id="PF01869"/>
    </source>
</evidence>
<dbReference type="PANTHER" id="PTHR43190">
    <property type="entry name" value="N-ACETYL-D-GLUCOSAMINE KINASE"/>
    <property type="match status" value="1"/>
</dbReference>
<dbReference type="Proteomes" id="UP001602245">
    <property type="component" value="Unassembled WGS sequence"/>
</dbReference>
<evidence type="ECO:0000313" key="2">
    <source>
        <dbReference type="EMBL" id="MFF5288948.1"/>
    </source>
</evidence>